<protein>
    <submittedName>
        <fullName evidence="1">Uncharacterized protein</fullName>
    </submittedName>
</protein>
<gene>
    <name evidence="1" type="ORF">GLUCOINTEAF2_0203792</name>
</gene>
<accession>A0A0N1FC61</accession>
<name>A0A0N1FC61_9PROT</name>
<dbReference type="EMBL" id="JUFX02000026">
    <property type="protein sequence ID" value="KPH88510.1"/>
    <property type="molecule type" value="Genomic_DNA"/>
</dbReference>
<comment type="caution">
    <text evidence="1">The sequence shown here is derived from an EMBL/GenBank/DDBJ whole genome shotgun (WGS) entry which is preliminary data.</text>
</comment>
<dbReference type="AlphaFoldDB" id="A0A0N1FC61"/>
<proteinExistence type="predicted"/>
<reference evidence="1 2" key="1">
    <citation type="submission" date="2015-07" db="EMBL/GenBank/DDBJ databases">
        <title>Draft Genome Sequence of Komagataeibacter intermedius Strain AF2, Isolated from Kombucha Tea.</title>
        <authorList>
            <person name="Santos R.A."/>
            <person name="Berretta A.A."/>
            <person name="Barud H.S."/>
            <person name="Ribeiro S.J."/>
            <person name="Gonzalez-Garcia L.N."/>
            <person name="Zucchi T.D."/>
            <person name="Goldman G.H."/>
            <person name="Riano-Pachon D.M."/>
        </authorList>
    </citation>
    <scope>NUCLEOTIDE SEQUENCE [LARGE SCALE GENOMIC DNA]</scope>
    <source>
        <strain evidence="1 2">AF2</strain>
    </source>
</reference>
<evidence type="ECO:0000313" key="2">
    <source>
        <dbReference type="Proteomes" id="UP000031553"/>
    </source>
</evidence>
<sequence>MVTHHGYTTVSHHLRLVPIRQKVGHIVPKHIPRLFGDQGWRFQDISLGRVFLPDRFKLFIRMATEHVLEQAVQRGTVLDRSFGSAPLVQNRHRRTICLGFPDRIFVYEIAKDLSGPLLLTHDDRGAGKPDPCTVRQSGHQVCVEIARLCPMRLIDHHDDRLVLVQYLEGRPSGNFGHGFIRPVFLDHGEYQTRPLPPRQLLQRVIALRQFDHIARQRHRLGQLSLQVLAVSDHEHLELPQGQIRAHLANHEHHGQTFARALRVPDDTATAIILAILHQCLADTQSFERTVHSAVLLISTDRLDGLAVQIHKQQIVPQDIQKMCGAKHSGDKAFLLRKALLSQCGRYIIFRASSIWPHNRLPPAVVIQPRTNAAHTGLIEACGNQ</sequence>
<organism evidence="1 2">
    <name type="scientific">Komagataeibacter intermedius AF2</name>
    <dbReference type="NCBI Taxonomy" id="1458464"/>
    <lineage>
        <taxon>Bacteria</taxon>
        <taxon>Pseudomonadati</taxon>
        <taxon>Pseudomonadota</taxon>
        <taxon>Alphaproteobacteria</taxon>
        <taxon>Acetobacterales</taxon>
        <taxon>Acetobacteraceae</taxon>
        <taxon>Komagataeibacter</taxon>
    </lineage>
</organism>
<dbReference type="Proteomes" id="UP000031553">
    <property type="component" value="Unassembled WGS sequence"/>
</dbReference>
<evidence type="ECO:0000313" key="1">
    <source>
        <dbReference type="EMBL" id="KPH88510.1"/>
    </source>
</evidence>